<dbReference type="Pfam" id="PF16375">
    <property type="entry name" value="DUF4986"/>
    <property type="match status" value="1"/>
</dbReference>
<evidence type="ECO:0000259" key="5">
    <source>
        <dbReference type="Pfam" id="PF20736"/>
    </source>
</evidence>
<evidence type="ECO:0000259" key="3">
    <source>
        <dbReference type="Pfam" id="PF16375"/>
    </source>
</evidence>
<protein>
    <submittedName>
        <fullName evidence="6">Uncharacterized protein</fullName>
    </submittedName>
</protein>
<evidence type="ECO:0000259" key="2">
    <source>
        <dbReference type="Pfam" id="PF07944"/>
    </source>
</evidence>
<accession>A0A2T5C205</accession>
<evidence type="ECO:0000259" key="4">
    <source>
        <dbReference type="Pfam" id="PF20620"/>
    </source>
</evidence>
<feature type="domain" description="Glycoside hydrolase GH146 substrate-binding" evidence="4">
    <location>
        <begin position="650"/>
        <end position="783"/>
    </location>
</feature>
<dbReference type="AlphaFoldDB" id="A0A2T5C205"/>
<dbReference type="GO" id="GO:0005975">
    <property type="term" value="P:carbohydrate metabolic process"/>
    <property type="evidence" value="ECO:0007669"/>
    <property type="project" value="InterPro"/>
</dbReference>
<dbReference type="EMBL" id="QAAD01000007">
    <property type="protein sequence ID" value="PTN08691.1"/>
    <property type="molecule type" value="Genomic_DNA"/>
</dbReference>
<feature type="domain" description="DUF4986" evidence="3">
    <location>
        <begin position="547"/>
        <end position="626"/>
    </location>
</feature>
<dbReference type="InterPro" id="IPR032275">
    <property type="entry name" value="DUF4986"/>
</dbReference>
<organism evidence="6 7">
    <name type="scientific">Mangrovibacterium marinum</name>
    <dbReference type="NCBI Taxonomy" id="1639118"/>
    <lineage>
        <taxon>Bacteria</taxon>
        <taxon>Pseudomonadati</taxon>
        <taxon>Bacteroidota</taxon>
        <taxon>Bacteroidia</taxon>
        <taxon>Marinilabiliales</taxon>
        <taxon>Prolixibacteraceae</taxon>
        <taxon>Mangrovibacterium</taxon>
    </lineage>
</organism>
<dbReference type="Pfam" id="PF07944">
    <property type="entry name" value="Beta-AFase-like_GH127_cat"/>
    <property type="match status" value="1"/>
</dbReference>
<feature type="domain" description="Non-reducing end beta-L-arabinofuranosidase-like GH127 middle" evidence="5">
    <location>
        <begin position="423"/>
        <end position="518"/>
    </location>
</feature>
<dbReference type="InterPro" id="IPR012878">
    <property type="entry name" value="Beta-AFase-like_GH127_cat"/>
</dbReference>
<dbReference type="PANTHER" id="PTHR31151">
    <property type="entry name" value="PROLINE-TRNA LIGASE (DUF1680)"/>
    <property type="match status" value="1"/>
</dbReference>
<feature type="chain" id="PRO_5015452266" evidence="1">
    <location>
        <begin position="20"/>
        <end position="785"/>
    </location>
</feature>
<evidence type="ECO:0000313" key="7">
    <source>
        <dbReference type="Proteomes" id="UP000243525"/>
    </source>
</evidence>
<dbReference type="Pfam" id="PF20620">
    <property type="entry name" value="DUF6805"/>
    <property type="match status" value="1"/>
</dbReference>
<feature type="signal peptide" evidence="1">
    <location>
        <begin position="1"/>
        <end position="19"/>
    </location>
</feature>
<dbReference type="OrthoDB" id="9757939at2"/>
<reference evidence="6 7" key="1">
    <citation type="submission" date="2018-04" db="EMBL/GenBank/DDBJ databases">
        <title>Genomic Encyclopedia of Archaeal and Bacterial Type Strains, Phase II (KMG-II): from individual species to whole genera.</title>
        <authorList>
            <person name="Goeker M."/>
        </authorList>
    </citation>
    <scope>NUCLEOTIDE SEQUENCE [LARGE SCALE GENOMIC DNA]</scope>
    <source>
        <strain evidence="6 7">DSM 28823</strain>
    </source>
</reference>
<keyword evidence="1" id="KW-0732">Signal</keyword>
<evidence type="ECO:0000256" key="1">
    <source>
        <dbReference type="SAM" id="SignalP"/>
    </source>
</evidence>
<sequence>MKIRKLIVFLGLLPLCALAQQKQAVEVFPLSEVRLLDSPFRTAMMTDMDYILALDMDRLLAPYLKEAGLQPKAENYGNWENTGLDGHIGGHYLSALAKMYAATGDQRMKDRMDYMLSELKRAQDANGDGYLSGVPGGKAIWKEISEGKIDAGSFSLNKKWVPLYNIHKIYAGLYDAYAFAGSEQAKEMLIGLTDWAIHLVQNLSDEQIQEMLRSEHGGLNEIFADVAAITGDEKYLKLAKQFSHRAILDPLIKHEDQLTGMHANTQIPKVIGFKRVAEVDGDQSWADAARYFWENVVDKRSVSIGGNSVREHFHPVDDFSSMIESEQGPETCNTYNMLKLTKHLFLSDPQVKYMDYYERAMYNHILSTEEPDHGGFVYFTPMRPGHYRVYSQPQTSFWCCVGSGLENHTKYGELIYAHSGEDVYVNLFIPSSLDWQEKGLELTQETKFPDAETSTLTINPKKKSEFTLYVRYPKWVEAGALNVTVNGEQVAVDGAPGEYVALRRHWKKGDKVELTLPMRTTVEQLPDGESYYSILHGPIVLAAKTDTTDLVGLYADDSRGGHIAAGPKYPLNEMPVVIGSADQLPAMMKPVDGKPMTFRLNGLSDEKTLELIPFFRVHESRYIVYFKVVSKAELKAMEEKMAADEAVQKALDEATVDLVFPGEQQPESDHFIQSENTNSGVNQGKHWRDATGWFSYQLNDKAGDAGKLRIMYFGLDNGRNFSIRINGEKLADVSLDGSKGLEFFTVDYNIPQEILDKADGKLRVKFEAAPGSVAGGIYEVRLMKK</sequence>
<gene>
    <name evidence="6" type="ORF">C8N47_10746</name>
</gene>
<dbReference type="InterPro" id="IPR049046">
    <property type="entry name" value="Beta-AFase-like_GH127_middle"/>
</dbReference>
<name>A0A2T5C205_9BACT</name>
<feature type="domain" description="Non-reducing end beta-L-arabinofuranosidase-like GH127 catalytic" evidence="2">
    <location>
        <begin position="32"/>
        <end position="413"/>
    </location>
</feature>
<dbReference type="InterPro" id="IPR008928">
    <property type="entry name" value="6-hairpin_glycosidase_sf"/>
</dbReference>
<evidence type="ECO:0000313" key="6">
    <source>
        <dbReference type="EMBL" id="PTN08691.1"/>
    </source>
</evidence>
<dbReference type="SUPFAM" id="SSF48208">
    <property type="entry name" value="Six-hairpin glycosidases"/>
    <property type="match status" value="1"/>
</dbReference>
<comment type="caution">
    <text evidence="6">The sequence shown here is derived from an EMBL/GenBank/DDBJ whole genome shotgun (WGS) entry which is preliminary data.</text>
</comment>
<dbReference type="Proteomes" id="UP000243525">
    <property type="component" value="Unassembled WGS sequence"/>
</dbReference>
<proteinExistence type="predicted"/>
<dbReference type="PANTHER" id="PTHR31151:SF0">
    <property type="entry name" value="PROLINE-TRNA LIGASE (DUF1680)"/>
    <property type="match status" value="1"/>
</dbReference>
<dbReference type="InterPro" id="IPR046544">
    <property type="entry name" value="GH146_SB_dom"/>
</dbReference>
<dbReference type="RefSeq" id="WP_107822088.1">
    <property type="nucleotide sequence ID" value="NZ_OY782574.1"/>
</dbReference>
<dbReference type="Pfam" id="PF20736">
    <property type="entry name" value="Glyco_hydro127M"/>
    <property type="match status" value="1"/>
</dbReference>
<keyword evidence="7" id="KW-1185">Reference proteome</keyword>